<dbReference type="PROSITE" id="PS00844">
    <property type="entry name" value="DALA_DALA_LIGASE_2"/>
    <property type="match status" value="1"/>
</dbReference>
<comment type="similarity">
    <text evidence="2">Belongs to the D-alanine--D-alanine ligase family.</text>
</comment>
<dbReference type="PROSITE" id="PS50975">
    <property type="entry name" value="ATP_GRASP"/>
    <property type="match status" value="1"/>
</dbReference>
<keyword evidence="4 11" id="KW-0436">Ligase</keyword>
<dbReference type="Gene3D" id="3.30.470.20">
    <property type="entry name" value="ATP-grasp fold, B domain"/>
    <property type="match status" value="1"/>
</dbReference>
<dbReference type="InterPro" id="IPR013815">
    <property type="entry name" value="ATP_grasp_subdomain_1"/>
</dbReference>
<gene>
    <name evidence="11" type="primary">ddlB_2</name>
    <name evidence="11" type="ORF">SDC9_35942</name>
</gene>
<keyword evidence="9" id="KW-0961">Cell wall biogenesis/degradation</keyword>
<evidence type="ECO:0000256" key="6">
    <source>
        <dbReference type="ARBA" id="ARBA00022840"/>
    </source>
</evidence>
<dbReference type="EMBL" id="VSSQ01000290">
    <property type="protein sequence ID" value="MPL89900.1"/>
    <property type="molecule type" value="Genomic_DNA"/>
</dbReference>
<dbReference type="SUPFAM" id="SSF56059">
    <property type="entry name" value="Glutathione synthetase ATP-binding domain-like"/>
    <property type="match status" value="1"/>
</dbReference>
<comment type="subcellular location">
    <subcellularLocation>
        <location evidence="1">Cytoplasm</location>
    </subcellularLocation>
</comment>
<dbReference type="Gene3D" id="3.30.1490.20">
    <property type="entry name" value="ATP-grasp fold, A domain"/>
    <property type="match status" value="1"/>
</dbReference>
<dbReference type="GO" id="GO:0071555">
    <property type="term" value="P:cell wall organization"/>
    <property type="evidence" value="ECO:0007669"/>
    <property type="project" value="UniProtKB-KW"/>
</dbReference>
<keyword evidence="7" id="KW-0133">Cell shape</keyword>
<keyword evidence="5" id="KW-0547">Nucleotide-binding</keyword>
<dbReference type="HAMAP" id="MF_00047">
    <property type="entry name" value="Dala_Dala_lig"/>
    <property type="match status" value="1"/>
</dbReference>
<sequence>MKIKERVAVVMGGPSEEREISFMTGNAIVQALQEKGYDVVPIDLEPGYLVRQLEACGAKVVFNAVHGLYGEDGRMQSVLEMIGMPYTGSGVLSSALSMDKVYSKRMFQSQGVPTPRCLFANSNDKKDIVQETMATFSFPVVVKPASQGSSLGVEIVKDKEELEAAVKEAFSYGKEILVEEFIKGKEIAAGVMETVDGVLAMPLVLIEPRSGSYDFKSKYTKGATVYTVPAPLDAEITKKIQDIALAAYKALGCNGVARADILLTVSGEVFVLEMNSVPGMTGTSLIPKAAAAMGISFPDFCEKILLTATAKK</sequence>
<dbReference type="GO" id="GO:0008716">
    <property type="term" value="F:D-alanine-D-alanine ligase activity"/>
    <property type="evidence" value="ECO:0007669"/>
    <property type="project" value="UniProtKB-EC"/>
</dbReference>
<dbReference type="SUPFAM" id="SSF52440">
    <property type="entry name" value="PreATP-grasp domain"/>
    <property type="match status" value="1"/>
</dbReference>
<reference evidence="11" key="1">
    <citation type="submission" date="2019-08" db="EMBL/GenBank/DDBJ databases">
        <authorList>
            <person name="Kucharzyk K."/>
            <person name="Murdoch R.W."/>
            <person name="Higgins S."/>
            <person name="Loffler F."/>
        </authorList>
    </citation>
    <scope>NUCLEOTIDE SEQUENCE</scope>
</reference>
<keyword evidence="3" id="KW-0963">Cytoplasm</keyword>
<dbReference type="PANTHER" id="PTHR23132:SF23">
    <property type="entry name" value="D-ALANINE--D-ALANINE LIGASE B"/>
    <property type="match status" value="1"/>
</dbReference>
<dbReference type="PANTHER" id="PTHR23132">
    <property type="entry name" value="D-ALANINE--D-ALANINE LIGASE"/>
    <property type="match status" value="1"/>
</dbReference>
<evidence type="ECO:0000256" key="9">
    <source>
        <dbReference type="ARBA" id="ARBA00023316"/>
    </source>
</evidence>
<dbReference type="InterPro" id="IPR011095">
    <property type="entry name" value="Dala_Dala_lig_C"/>
</dbReference>
<keyword evidence="8" id="KW-0573">Peptidoglycan synthesis</keyword>
<dbReference type="NCBIfam" id="NF002378">
    <property type="entry name" value="PRK01372.1"/>
    <property type="match status" value="1"/>
</dbReference>
<evidence type="ECO:0000313" key="11">
    <source>
        <dbReference type="EMBL" id="MPL89900.1"/>
    </source>
</evidence>
<keyword evidence="6" id="KW-0067">ATP-binding</keyword>
<dbReference type="GO" id="GO:0046872">
    <property type="term" value="F:metal ion binding"/>
    <property type="evidence" value="ECO:0007669"/>
    <property type="project" value="InterPro"/>
</dbReference>
<dbReference type="Pfam" id="PF01820">
    <property type="entry name" value="Dala_Dala_lig_N"/>
    <property type="match status" value="2"/>
</dbReference>
<accession>A0A644VF34</accession>
<name>A0A644VF34_9ZZZZ</name>
<dbReference type="GO" id="GO:0009252">
    <property type="term" value="P:peptidoglycan biosynthetic process"/>
    <property type="evidence" value="ECO:0007669"/>
    <property type="project" value="UniProtKB-KW"/>
</dbReference>
<dbReference type="PIRSF" id="PIRSF039102">
    <property type="entry name" value="Ddl/VanB"/>
    <property type="match status" value="1"/>
</dbReference>
<dbReference type="GO" id="GO:0005737">
    <property type="term" value="C:cytoplasm"/>
    <property type="evidence" value="ECO:0007669"/>
    <property type="project" value="UniProtKB-SubCell"/>
</dbReference>
<evidence type="ECO:0000256" key="2">
    <source>
        <dbReference type="ARBA" id="ARBA00010871"/>
    </source>
</evidence>
<evidence type="ECO:0000256" key="1">
    <source>
        <dbReference type="ARBA" id="ARBA00004496"/>
    </source>
</evidence>
<proteinExistence type="inferred from homology"/>
<dbReference type="AlphaFoldDB" id="A0A644VF34"/>
<dbReference type="Pfam" id="PF07478">
    <property type="entry name" value="Dala_Dala_lig_C"/>
    <property type="match status" value="1"/>
</dbReference>
<dbReference type="GO" id="GO:0005524">
    <property type="term" value="F:ATP binding"/>
    <property type="evidence" value="ECO:0007669"/>
    <property type="project" value="UniProtKB-KW"/>
</dbReference>
<dbReference type="InterPro" id="IPR016185">
    <property type="entry name" value="PreATP-grasp_dom_sf"/>
</dbReference>
<evidence type="ECO:0000259" key="10">
    <source>
        <dbReference type="PROSITE" id="PS50975"/>
    </source>
</evidence>
<evidence type="ECO:0000256" key="5">
    <source>
        <dbReference type="ARBA" id="ARBA00022741"/>
    </source>
</evidence>
<evidence type="ECO:0000256" key="4">
    <source>
        <dbReference type="ARBA" id="ARBA00022598"/>
    </source>
</evidence>
<evidence type="ECO:0000256" key="3">
    <source>
        <dbReference type="ARBA" id="ARBA00022490"/>
    </source>
</evidence>
<comment type="caution">
    <text evidence="11">The sequence shown here is derived from an EMBL/GenBank/DDBJ whole genome shotgun (WGS) entry which is preliminary data.</text>
</comment>
<dbReference type="InterPro" id="IPR011127">
    <property type="entry name" value="Dala_Dala_lig_N"/>
</dbReference>
<dbReference type="InterPro" id="IPR000291">
    <property type="entry name" value="D-Ala_lig_Van_CS"/>
</dbReference>
<organism evidence="11">
    <name type="scientific">bioreactor metagenome</name>
    <dbReference type="NCBI Taxonomy" id="1076179"/>
    <lineage>
        <taxon>unclassified sequences</taxon>
        <taxon>metagenomes</taxon>
        <taxon>ecological metagenomes</taxon>
    </lineage>
</organism>
<dbReference type="SMART" id="SM01209">
    <property type="entry name" value="GARS_A"/>
    <property type="match status" value="1"/>
</dbReference>
<dbReference type="Gene3D" id="3.40.50.20">
    <property type="match status" value="1"/>
</dbReference>
<evidence type="ECO:0000256" key="7">
    <source>
        <dbReference type="ARBA" id="ARBA00022960"/>
    </source>
</evidence>
<protein>
    <submittedName>
        <fullName evidence="11">D-alanine--D-alanine ligase B</fullName>
        <ecNumber evidence="11">6.3.2.4</ecNumber>
    </submittedName>
</protein>
<dbReference type="InterPro" id="IPR005905">
    <property type="entry name" value="D_ala_D_ala"/>
</dbReference>
<dbReference type="EC" id="6.3.2.4" evidence="11"/>
<feature type="domain" description="ATP-grasp" evidence="10">
    <location>
        <begin position="104"/>
        <end position="306"/>
    </location>
</feature>
<dbReference type="PROSITE" id="PS00843">
    <property type="entry name" value="DALA_DALA_LIGASE_1"/>
    <property type="match status" value="1"/>
</dbReference>
<dbReference type="NCBIfam" id="TIGR01205">
    <property type="entry name" value="D_ala_D_alaTIGR"/>
    <property type="match status" value="1"/>
</dbReference>
<dbReference type="GO" id="GO:0008360">
    <property type="term" value="P:regulation of cell shape"/>
    <property type="evidence" value="ECO:0007669"/>
    <property type="project" value="UniProtKB-KW"/>
</dbReference>
<dbReference type="InterPro" id="IPR011761">
    <property type="entry name" value="ATP-grasp"/>
</dbReference>
<evidence type="ECO:0000256" key="8">
    <source>
        <dbReference type="ARBA" id="ARBA00022984"/>
    </source>
</evidence>